<feature type="region of interest" description="Disordered" evidence="6">
    <location>
        <begin position="502"/>
        <end position="532"/>
    </location>
</feature>
<protein>
    <recommendedName>
        <fullName evidence="5">Beta-amylase</fullName>
        <ecNumber evidence="5">3.2.1.2</ecNumber>
    </recommendedName>
</protein>
<dbReference type="EC" id="3.2.1.2" evidence="5"/>
<dbReference type="InParanoid" id="A0A059B4H5"/>
<dbReference type="PANTHER" id="PTHR31352:SF3">
    <property type="entry name" value="INACTIVE BETA-AMYLASE 9"/>
    <property type="match status" value="1"/>
</dbReference>
<keyword evidence="5" id="KW-0378">Hydrolase</keyword>
<dbReference type="GO" id="GO:0016161">
    <property type="term" value="F:beta-amylase activity"/>
    <property type="evidence" value="ECO:0000318"/>
    <property type="project" value="GO_Central"/>
</dbReference>
<sequence>MEVSVIGSSQANILKTDLACRELGLLSFKNGSRVSWGKSQISFGRSCGLRNSGVRLTLKAVQTEAIRPQKISRPQSQHGVRLYVGLPLDAVSYCNAVNHAKAIAAGLKALKLLGVEGVELPIWWGVVEKEAMGKYDWSGYLALVEMVHKVGLKLHVSLCFHGSKHAKIPLPEWVIKIGEQNPSIFFTDRTGQQYKECLSLAVDEVPVLEGKTPVEVYNDFCESFKSSFSSFIGSTIDGISMGLGPDGELRYPSHQGLSRSSKVPGVGEFQCYDKSMLALLKEHGETTGNPLWGLGGPHDAPAYDASPSSNSFFKDDGGSWESPYGDFFLSWYSSLLVRHADRLLSLASSAFGDSEVAIYSKVPLVHQWYKTRSHPAELTAGFYNTQNRDGYEVIAEMFAQHSCKMILPGMDLSDEGQLQEGLSSPEQLLGQIWSACKKHGVEVSGENSSDAVAHGGFEQIRKHLSGEDAAHSFFYQRMGAYFFSPEHFPSFTQLVRNMKQPQMHTDDLLSEEEKAKEPVAATSESGIQMQTA</sequence>
<reference evidence="7" key="1">
    <citation type="submission" date="2013-07" db="EMBL/GenBank/DDBJ databases">
        <title>The genome of Eucalyptus grandis.</title>
        <authorList>
            <person name="Schmutz J."/>
            <person name="Hayes R."/>
            <person name="Myburg A."/>
            <person name="Tuskan G."/>
            <person name="Grattapaglia D."/>
            <person name="Rokhsar D.S."/>
        </authorList>
    </citation>
    <scope>NUCLEOTIDE SEQUENCE</scope>
    <source>
        <tissue evidence="7">Leaf extractions</tissue>
    </source>
</reference>
<feature type="active site" description="Proton donor" evidence="4">
    <location>
        <position position="248"/>
    </location>
</feature>
<dbReference type="EMBL" id="KK198760">
    <property type="protein sequence ID" value="KCW61013.1"/>
    <property type="molecule type" value="Genomic_DNA"/>
</dbReference>
<name>A0A059B4H5_EUCGR</name>
<dbReference type="InterPro" id="IPR001554">
    <property type="entry name" value="Glyco_hydro_14"/>
</dbReference>
<dbReference type="PRINTS" id="PR00750">
    <property type="entry name" value="BETAAMYLASE"/>
</dbReference>
<feature type="compositionally biased region" description="Basic and acidic residues" evidence="6">
    <location>
        <begin position="504"/>
        <end position="517"/>
    </location>
</feature>
<dbReference type="eggNOG" id="ENOG502QPTU">
    <property type="taxonomic scope" value="Eukaryota"/>
</dbReference>
<dbReference type="Gene3D" id="3.20.20.80">
    <property type="entry name" value="Glycosidases"/>
    <property type="match status" value="1"/>
</dbReference>
<dbReference type="KEGG" id="egr:104415036"/>
<keyword evidence="5" id="KW-0326">Glycosidase</keyword>
<comment type="catalytic activity">
    <reaction evidence="5">
        <text>Hydrolysis of (1-&gt;4)-alpha-D-glucosidic linkages in polysaccharides so as to remove successive maltose units from the non-reducing ends of the chains.</text>
        <dbReference type="EC" id="3.2.1.2"/>
    </reaction>
</comment>
<evidence type="ECO:0000313" key="7">
    <source>
        <dbReference type="EMBL" id="KCW61013.1"/>
    </source>
</evidence>
<dbReference type="AlphaFoldDB" id="A0A059B4H5"/>
<dbReference type="FunCoup" id="A0A059B4H5">
    <property type="interactions" value="116"/>
</dbReference>
<feature type="active site" description="Proton acceptor" evidence="4">
    <location>
        <position position="446"/>
    </location>
</feature>
<accession>A0A059B4H5</accession>
<dbReference type="OMA" id="DCNAVNH"/>
<evidence type="ECO:0000256" key="5">
    <source>
        <dbReference type="RuleBase" id="RU000509"/>
    </source>
</evidence>
<evidence type="ECO:0000256" key="6">
    <source>
        <dbReference type="SAM" id="MobiDB-lite"/>
    </source>
</evidence>
<evidence type="ECO:0000256" key="4">
    <source>
        <dbReference type="PIRSR" id="PIRSR601554-1"/>
    </source>
</evidence>
<dbReference type="PANTHER" id="PTHR31352">
    <property type="entry name" value="BETA-AMYLASE 1, CHLOROPLASTIC"/>
    <property type="match status" value="1"/>
</dbReference>
<evidence type="ECO:0000256" key="1">
    <source>
        <dbReference type="ARBA" id="ARBA00005652"/>
    </source>
</evidence>
<dbReference type="STRING" id="71139.A0A059B4H5"/>
<evidence type="ECO:0000256" key="2">
    <source>
        <dbReference type="ARBA" id="ARBA00023277"/>
    </source>
</evidence>
<organism evidence="7">
    <name type="scientific">Eucalyptus grandis</name>
    <name type="common">Flooded gum</name>
    <dbReference type="NCBI Taxonomy" id="71139"/>
    <lineage>
        <taxon>Eukaryota</taxon>
        <taxon>Viridiplantae</taxon>
        <taxon>Streptophyta</taxon>
        <taxon>Embryophyta</taxon>
        <taxon>Tracheophyta</taxon>
        <taxon>Spermatophyta</taxon>
        <taxon>Magnoliopsida</taxon>
        <taxon>eudicotyledons</taxon>
        <taxon>Gunneridae</taxon>
        <taxon>Pentapetalae</taxon>
        <taxon>rosids</taxon>
        <taxon>malvids</taxon>
        <taxon>Myrtales</taxon>
        <taxon>Myrtaceae</taxon>
        <taxon>Myrtoideae</taxon>
        <taxon>Eucalypteae</taxon>
        <taxon>Eucalyptus</taxon>
    </lineage>
</organism>
<keyword evidence="2 5" id="KW-0119">Carbohydrate metabolism</keyword>
<dbReference type="Pfam" id="PF01373">
    <property type="entry name" value="Glyco_hydro_14"/>
    <property type="match status" value="1"/>
</dbReference>
<dbReference type="Gramene" id="KCW61013">
    <property type="protein sequence ID" value="KCW61013"/>
    <property type="gene ID" value="EUGRSUZ_H03767"/>
</dbReference>
<dbReference type="GO" id="GO:0005983">
    <property type="term" value="P:starch catabolic process"/>
    <property type="evidence" value="ECO:0000318"/>
    <property type="project" value="GO_Central"/>
</dbReference>
<dbReference type="SUPFAM" id="SSF51445">
    <property type="entry name" value="(Trans)glycosidases"/>
    <property type="match status" value="1"/>
</dbReference>
<gene>
    <name evidence="7" type="ORF">EUGRSUZ_H03767</name>
</gene>
<comment type="similarity">
    <text evidence="1 5">Belongs to the glycosyl hydrolase 14 family.</text>
</comment>
<feature type="compositionally biased region" description="Polar residues" evidence="6">
    <location>
        <begin position="522"/>
        <end position="532"/>
    </location>
</feature>
<keyword evidence="3 5" id="KW-0624">Polysaccharide degradation</keyword>
<proteinExistence type="inferred from homology"/>
<dbReference type="OrthoDB" id="1660156at2759"/>
<evidence type="ECO:0000256" key="3">
    <source>
        <dbReference type="ARBA" id="ARBA00023326"/>
    </source>
</evidence>
<dbReference type="InterPro" id="IPR017853">
    <property type="entry name" value="GH"/>
</dbReference>